<dbReference type="AlphaFoldDB" id="A0A940MLT6"/>
<keyword evidence="3" id="KW-1185">Reference proteome</keyword>
<feature type="non-terminal residue" evidence="2">
    <location>
        <position position="1"/>
    </location>
</feature>
<evidence type="ECO:0000256" key="1">
    <source>
        <dbReference type="SAM" id="MobiDB-lite"/>
    </source>
</evidence>
<proteinExistence type="predicted"/>
<dbReference type="EMBL" id="JAGIQL010000230">
    <property type="protein sequence ID" value="MBP0461776.1"/>
    <property type="molecule type" value="Genomic_DNA"/>
</dbReference>
<reference evidence="2" key="1">
    <citation type="submission" date="2021-03" db="EMBL/GenBank/DDBJ databases">
        <title>Whole genome sequence of Streptomyces bomunensis MMS17-BM035.</title>
        <authorList>
            <person name="Lee J.H."/>
        </authorList>
    </citation>
    <scope>NUCLEOTIDE SEQUENCE</scope>
    <source>
        <strain evidence="2">MMS17-BM035</strain>
    </source>
</reference>
<protein>
    <submittedName>
        <fullName evidence="2">Uncharacterized protein</fullName>
    </submittedName>
</protein>
<sequence>RGATLQGRGRFADELPRTVPRAWRPADAQAARDAIDEFEAAVQRAHRDAPPERPQRQRPQRQQKPQSQGMHREASDDVDR</sequence>
<feature type="compositionally biased region" description="Basic and acidic residues" evidence="1">
    <location>
        <begin position="45"/>
        <end position="55"/>
    </location>
</feature>
<evidence type="ECO:0000313" key="2">
    <source>
        <dbReference type="EMBL" id="MBP0461776.1"/>
    </source>
</evidence>
<organism evidence="2 3">
    <name type="scientific">Streptomyces montanisoli</name>
    <dbReference type="NCBI Taxonomy" id="2798581"/>
    <lineage>
        <taxon>Bacteria</taxon>
        <taxon>Bacillati</taxon>
        <taxon>Actinomycetota</taxon>
        <taxon>Actinomycetes</taxon>
        <taxon>Kitasatosporales</taxon>
        <taxon>Streptomycetaceae</taxon>
        <taxon>Streptomyces</taxon>
    </lineage>
</organism>
<gene>
    <name evidence="2" type="ORF">JFN87_30615</name>
</gene>
<feature type="compositionally biased region" description="Basic and acidic residues" evidence="1">
    <location>
        <begin position="70"/>
        <end position="80"/>
    </location>
</feature>
<feature type="region of interest" description="Disordered" evidence="1">
    <location>
        <begin position="1"/>
        <end position="80"/>
    </location>
</feature>
<accession>A0A940MLT6</accession>
<dbReference type="Proteomes" id="UP000670475">
    <property type="component" value="Unassembled WGS sequence"/>
</dbReference>
<comment type="caution">
    <text evidence="2">The sequence shown here is derived from an EMBL/GenBank/DDBJ whole genome shotgun (WGS) entry which is preliminary data.</text>
</comment>
<evidence type="ECO:0000313" key="3">
    <source>
        <dbReference type="Proteomes" id="UP000670475"/>
    </source>
</evidence>
<name>A0A940MLT6_9ACTN</name>
<dbReference type="RefSeq" id="WP_209345378.1">
    <property type="nucleotide sequence ID" value="NZ_JAGIQL010000230.1"/>
</dbReference>